<sequence length="146" mass="16926">MNLMHALDKSYYEWALKNLRAMNKDNVYKNLTYNSLLYLEMILYNENCTASFLADTLHVARSAVTVKINELVSKGLVIKTPSKTDKRVSYLKVSPAVAKDYIRIDDSLLAATKEIEQTYSKEEIKAFTEMLEIIQKHYTRGDKYEK</sequence>
<protein>
    <recommendedName>
        <fullName evidence="2">HTH marR-type domain-containing protein</fullName>
    </recommendedName>
</protein>
<gene>
    <name evidence="3" type="ORF">BTA31_10875</name>
</gene>
<dbReference type="InterPro" id="IPR036390">
    <property type="entry name" value="WH_DNA-bd_sf"/>
</dbReference>
<dbReference type="Proteomes" id="UP000187046">
    <property type="component" value="Unassembled WGS sequence"/>
</dbReference>
<dbReference type="Gene3D" id="1.10.10.10">
    <property type="entry name" value="Winged helix-like DNA-binding domain superfamily/Winged helix DNA-binding domain"/>
    <property type="match status" value="1"/>
</dbReference>
<dbReference type="InterPro" id="IPR000835">
    <property type="entry name" value="HTH_MarR-typ"/>
</dbReference>
<evidence type="ECO:0000256" key="1">
    <source>
        <dbReference type="ARBA" id="ARBA00023125"/>
    </source>
</evidence>
<feature type="domain" description="HTH marR-type" evidence="2">
    <location>
        <begin position="1"/>
        <end position="136"/>
    </location>
</feature>
<proteinExistence type="predicted"/>
<dbReference type="Pfam" id="PF01047">
    <property type="entry name" value="MarR"/>
    <property type="match status" value="1"/>
</dbReference>
<keyword evidence="4" id="KW-1185">Reference proteome</keyword>
<accession>A0ABX3I3Q7</accession>
<dbReference type="PANTHER" id="PTHR33164">
    <property type="entry name" value="TRANSCRIPTIONAL REGULATOR, MARR FAMILY"/>
    <property type="match status" value="1"/>
</dbReference>
<evidence type="ECO:0000259" key="2">
    <source>
        <dbReference type="PROSITE" id="PS50995"/>
    </source>
</evidence>
<evidence type="ECO:0000313" key="4">
    <source>
        <dbReference type="Proteomes" id="UP000187046"/>
    </source>
</evidence>
<dbReference type="SUPFAM" id="SSF46785">
    <property type="entry name" value="Winged helix' DNA-binding domain"/>
    <property type="match status" value="1"/>
</dbReference>
<dbReference type="PANTHER" id="PTHR33164:SF43">
    <property type="entry name" value="HTH-TYPE TRANSCRIPTIONAL REPRESSOR YETL"/>
    <property type="match status" value="1"/>
</dbReference>
<dbReference type="InterPro" id="IPR039422">
    <property type="entry name" value="MarR/SlyA-like"/>
</dbReference>
<reference evidence="3 4" key="1">
    <citation type="submission" date="2016-12" db="EMBL/GenBank/DDBJ databases">
        <title>Bacillus phylogenomics.</title>
        <authorList>
            <person name="Dunlap C."/>
        </authorList>
    </citation>
    <scope>NUCLEOTIDE SEQUENCE [LARGE SCALE GENOMIC DNA]</scope>
    <source>
        <strain evidence="3 4">NRRL B-41327</strain>
    </source>
</reference>
<dbReference type="InterPro" id="IPR036388">
    <property type="entry name" value="WH-like_DNA-bd_sf"/>
</dbReference>
<dbReference type="PROSITE" id="PS50995">
    <property type="entry name" value="HTH_MARR_2"/>
    <property type="match status" value="1"/>
</dbReference>
<organism evidence="3 4">
    <name type="scientific">Bacillus haynesii</name>
    <dbReference type="NCBI Taxonomy" id="1925021"/>
    <lineage>
        <taxon>Bacteria</taxon>
        <taxon>Bacillati</taxon>
        <taxon>Bacillota</taxon>
        <taxon>Bacilli</taxon>
        <taxon>Bacillales</taxon>
        <taxon>Bacillaceae</taxon>
        <taxon>Bacillus</taxon>
    </lineage>
</organism>
<dbReference type="SMART" id="SM00347">
    <property type="entry name" value="HTH_MARR"/>
    <property type="match status" value="1"/>
</dbReference>
<dbReference type="EMBL" id="MRBL01000011">
    <property type="protein sequence ID" value="OMI27605.1"/>
    <property type="molecule type" value="Genomic_DNA"/>
</dbReference>
<evidence type="ECO:0000313" key="3">
    <source>
        <dbReference type="EMBL" id="OMI27605.1"/>
    </source>
</evidence>
<comment type="caution">
    <text evidence="3">The sequence shown here is derived from an EMBL/GenBank/DDBJ whole genome shotgun (WGS) entry which is preliminary data.</text>
</comment>
<keyword evidence="1" id="KW-0238">DNA-binding</keyword>
<name>A0ABX3I3Q7_9BACI</name>